<feature type="transmembrane region" description="Helical" evidence="8">
    <location>
        <begin position="45"/>
        <end position="66"/>
    </location>
</feature>
<dbReference type="PROSITE" id="PS50283">
    <property type="entry name" value="NA_SOLUT_SYMP_3"/>
    <property type="match status" value="1"/>
</dbReference>
<dbReference type="InterPro" id="IPR011849">
    <property type="entry name" value="Na/pantothenate_symporter"/>
</dbReference>
<keyword evidence="10" id="KW-1185">Reference proteome</keyword>
<evidence type="ECO:0000313" key="10">
    <source>
        <dbReference type="Proteomes" id="UP000559117"/>
    </source>
</evidence>
<evidence type="ECO:0000256" key="3">
    <source>
        <dbReference type="ARBA" id="ARBA00022448"/>
    </source>
</evidence>
<comment type="caution">
    <text evidence="9">The sequence shown here is derived from an EMBL/GenBank/DDBJ whole genome shotgun (WGS) entry which is preliminary data.</text>
</comment>
<feature type="transmembrane region" description="Helical" evidence="8">
    <location>
        <begin position="439"/>
        <end position="458"/>
    </location>
</feature>
<comment type="similarity">
    <text evidence="2 7">Belongs to the sodium:solute symporter (SSF) (TC 2.A.21) family.</text>
</comment>
<dbReference type="Proteomes" id="UP000559117">
    <property type="component" value="Unassembled WGS sequence"/>
</dbReference>
<sequence length="501" mass="54226">MTDFTRLLPSALFFLCLLLLGFYLKKQDAQKRQSNFSKEYFIGGRSLNGFVLAMTLVATYGSVSSFVGGPGVAWQKGFAWVLFASVQIIAAYLILGIFGKKMAVIARKIDAITIIDLIRFRYKSNILANLCALVLLVFFTTQMIAQFIGGAQIFAAVTGMSYTTGLLFFAIVVIIYTTIGGFRTVAITDTVCAIMMLLGMFFLAFAILQQGGGLQNIMHSLQAVSHVPNNIDLLSPTASGSVPIPLLMSQWILCGIGTIALPQSAVRCISYKDTQSVHRAMIIGTIVCGAMMVGMPLLGVLARGVITVPLAQLGGNTDKIMPMLIANYMNPWLAGITIIGPLAATMSTISSLLIAGSSAIVKDIYLFYNKNANNVENQKTLSYISTTITALMGIITVIMALHPPDIIVWINLFAFGGLETAFFWILLLGFFWHRANSHGAVLSLVGGLAAYCLCTAYGLKISSFHNIVIGIGSGAVFFIIGSIWGKAPDEKIKRIFFPERY</sequence>
<dbReference type="GO" id="GO:0015081">
    <property type="term" value="F:sodium ion transmembrane transporter activity"/>
    <property type="evidence" value="ECO:0007669"/>
    <property type="project" value="InterPro"/>
</dbReference>
<evidence type="ECO:0000313" key="9">
    <source>
        <dbReference type="EMBL" id="MBB5337196.1"/>
    </source>
</evidence>
<feature type="transmembrane region" description="Helical" evidence="8">
    <location>
        <begin position="332"/>
        <end position="361"/>
    </location>
</feature>
<dbReference type="Pfam" id="PF00474">
    <property type="entry name" value="SSF"/>
    <property type="match status" value="1"/>
</dbReference>
<feature type="transmembrane region" description="Helical" evidence="8">
    <location>
        <begin position="407"/>
        <end position="432"/>
    </location>
</feature>
<feature type="transmembrane region" description="Helical" evidence="8">
    <location>
        <begin position="242"/>
        <end position="261"/>
    </location>
</feature>
<dbReference type="NCBIfam" id="TIGR02119">
    <property type="entry name" value="panF"/>
    <property type="match status" value="1"/>
</dbReference>
<feature type="transmembrane region" description="Helical" evidence="8">
    <location>
        <begin position="381"/>
        <end position="401"/>
    </location>
</feature>
<comment type="subcellular location">
    <subcellularLocation>
        <location evidence="1">Membrane</location>
        <topology evidence="1">Multi-pass membrane protein</topology>
    </subcellularLocation>
</comment>
<dbReference type="InterPro" id="IPR001734">
    <property type="entry name" value="Na/solute_symporter"/>
</dbReference>
<feature type="transmembrane region" description="Helical" evidence="8">
    <location>
        <begin position="6"/>
        <end position="24"/>
    </location>
</feature>
<dbReference type="PANTHER" id="PTHR48086:SF4">
    <property type="entry name" value="SODIUM_PANTOTHENATE SYMPORTER"/>
    <property type="match status" value="1"/>
</dbReference>
<gene>
    <name evidence="9" type="ORF">HNR32_002353</name>
</gene>
<keyword evidence="5 8" id="KW-1133">Transmembrane helix</keyword>
<proteinExistence type="inferred from homology"/>
<dbReference type="InterPro" id="IPR038377">
    <property type="entry name" value="Na/Glc_symporter_sf"/>
</dbReference>
<keyword evidence="6 8" id="KW-0472">Membrane</keyword>
<evidence type="ECO:0000256" key="1">
    <source>
        <dbReference type="ARBA" id="ARBA00004141"/>
    </source>
</evidence>
<dbReference type="Gene3D" id="1.20.1730.10">
    <property type="entry name" value="Sodium/glucose cotransporter"/>
    <property type="match status" value="1"/>
</dbReference>
<dbReference type="GO" id="GO:0036376">
    <property type="term" value="P:sodium ion export across plasma membrane"/>
    <property type="evidence" value="ECO:0007669"/>
    <property type="project" value="InterPro"/>
</dbReference>
<evidence type="ECO:0000256" key="2">
    <source>
        <dbReference type="ARBA" id="ARBA00006434"/>
    </source>
</evidence>
<feature type="transmembrane region" description="Helical" evidence="8">
    <location>
        <begin position="154"/>
        <end position="179"/>
    </location>
</feature>
<feature type="transmembrane region" description="Helical" evidence="8">
    <location>
        <begin position="78"/>
        <end position="98"/>
    </location>
</feature>
<feature type="transmembrane region" description="Helical" evidence="8">
    <location>
        <begin position="464"/>
        <end position="484"/>
    </location>
</feature>
<name>A0A840UJ82_9FIRM</name>
<dbReference type="RefSeq" id="WP_183862823.1">
    <property type="nucleotide sequence ID" value="NZ_JACHFH010000037.1"/>
</dbReference>
<dbReference type="GO" id="GO:0005886">
    <property type="term" value="C:plasma membrane"/>
    <property type="evidence" value="ECO:0007669"/>
    <property type="project" value="TreeGrafter"/>
</dbReference>
<evidence type="ECO:0000256" key="4">
    <source>
        <dbReference type="ARBA" id="ARBA00022692"/>
    </source>
</evidence>
<protein>
    <submittedName>
        <fullName evidence="9">Sodium/pantothenate symporter</fullName>
    </submittedName>
</protein>
<evidence type="ECO:0000256" key="6">
    <source>
        <dbReference type="ARBA" id="ARBA00023136"/>
    </source>
</evidence>
<dbReference type="InterPro" id="IPR050277">
    <property type="entry name" value="Sodium:Solute_Symporter"/>
</dbReference>
<feature type="transmembrane region" description="Helical" evidence="8">
    <location>
        <begin position="186"/>
        <end position="208"/>
    </location>
</feature>
<keyword evidence="4 8" id="KW-0812">Transmembrane</keyword>
<feature type="transmembrane region" description="Helical" evidence="8">
    <location>
        <begin position="126"/>
        <end position="148"/>
    </location>
</feature>
<dbReference type="CDD" id="cd10327">
    <property type="entry name" value="SLC5sbd_PanF"/>
    <property type="match status" value="1"/>
</dbReference>
<feature type="transmembrane region" description="Helical" evidence="8">
    <location>
        <begin position="282"/>
        <end position="306"/>
    </location>
</feature>
<reference evidence="9 10" key="1">
    <citation type="submission" date="2020-08" db="EMBL/GenBank/DDBJ databases">
        <title>Genomic Encyclopedia of Type Strains, Phase IV (KMG-IV): sequencing the most valuable type-strain genomes for metagenomic binning, comparative biology and taxonomic classification.</title>
        <authorList>
            <person name="Goeker M."/>
        </authorList>
    </citation>
    <scope>NUCLEOTIDE SEQUENCE [LARGE SCALE GENOMIC DNA]</scope>
    <source>
        <strain evidence="9 10">DSM 24661</strain>
    </source>
</reference>
<organism evidence="9 10">
    <name type="scientific">Pectinatus brassicae</name>
    <dbReference type="NCBI Taxonomy" id="862415"/>
    <lineage>
        <taxon>Bacteria</taxon>
        <taxon>Bacillati</taxon>
        <taxon>Bacillota</taxon>
        <taxon>Negativicutes</taxon>
        <taxon>Selenomonadales</taxon>
        <taxon>Selenomonadaceae</taxon>
        <taxon>Pectinatus</taxon>
    </lineage>
</organism>
<dbReference type="PANTHER" id="PTHR48086">
    <property type="entry name" value="SODIUM/PROLINE SYMPORTER-RELATED"/>
    <property type="match status" value="1"/>
</dbReference>
<dbReference type="EMBL" id="JACHFH010000037">
    <property type="protein sequence ID" value="MBB5337196.1"/>
    <property type="molecule type" value="Genomic_DNA"/>
</dbReference>
<dbReference type="GO" id="GO:0015233">
    <property type="term" value="F:pantothenate transmembrane transporter activity"/>
    <property type="evidence" value="ECO:0007669"/>
    <property type="project" value="InterPro"/>
</dbReference>
<dbReference type="NCBIfam" id="TIGR00813">
    <property type="entry name" value="sss"/>
    <property type="match status" value="1"/>
</dbReference>
<keyword evidence="3" id="KW-0813">Transport</keyword>
<evidence type="ECO:0000256" key="7">
    <source>
        <dbReference type="RuleBase" id="RU362091"/>
    </source>
</evidence>
<dbReference type="AlphaFoldDB" id="A0A840UJ82"/>
<accession>A0A840UJ82</accession>
<evidence type="ECO:0000256" key="5">
    <source>
        <dbReference type="ARBA" id="ARBA00022989"/>
    </source>
</evidence>
<evidence type="ECO:0000256" key="8">
    <source>
        <dbReference type="SAM" id="Phobius"/>
    </source>
</evidence>